<dbReference type="Gene3D" id="2.30.40.10">
    <property type="entry name" value="Urease, subunit C, domain 1"/>
    <property type="match status" value="1"/>
</dbReference>
<dbReference type="InterPro" id="IPR011059">
    <property type="entry name" value="Metal-dep_hydrolase_composite"/>
</dbReference>
<comment type="caution">
    <text evidence="3">The sequence shown here is derived from an EMBL/GenBank/DDBJ whole genome shotgun (WGS) entry which is preliminary data.</text>
</comment>
<sequence>AELYDMENQVGSIEQGKQADIIIIDPNPLPTPLLRGNAMDYVVKTVSKSDVETIMVGGEILMRSGNVKTLNEQKTMKKSRKTARKIWKELGI</sequence>
<dbReference type="PANTHER" id="PTHR43794:SF11">
    <property type="entry name" value="AMIDOHYDROLASE-RELATED DOMAIN-CONTAINING PROTEIN"/>
    <property type="match status" value="1"/>
</dbReference>
<proteinExistence type="predicted"/>
<evidence type="ECO:0000313" key="3">
    <source>
        <dbReference type="EMBL" id="KXA94482.1"/>
    </source>
</evidence>
<name>A0A133UJU1_9EURY</name>
<dbReference type="InterPro" id="IPR050287">
    <property type="entry name" value="MTA/SAH_deaminase"/>
</dbReference>
<evidence type="ECO:0000259" key="2">
    <source>
        <dbReference type="Pfam" id="PF01979"/>
    </source>
</evidence>
<dbReference type="InterPro" id="IPR006680">
    <property type="entry name" value="Amidohydro-rel"/>
</dbReference>
<gene>
    <name evidence="3" type="ORF">AKJ65_04240</name>
</gene>
<dbReference type="SUPFAM" id="SSF51338">
    <property type="entry name" value="Composite domain of metallo-dependent hydrolases"/>
    <property type="match status" value="1"/>
</dbReference>
<dbReference type="Proteomes" id="UP000070284">
    <property type="component" value="Unassembled WGS sequence"/>
</dbReference>
<evidence type="ECO:0000313" key="4">
    <source>
        <dbReference type="Proteomes" id="UP000070284"/>
    </source>
</evidence>
<evidence type="ECO:0000256" key="1">
    <source>
        <dbReference type="ARBA" id="ARBA00022801"/>
    </source>
</evidence>
<dbReference type="Pfam" id="PF01979">
    <property type="entry name" value="Amidohydro_1"/>
    <property type="match status" value="1"/>
</dbReference>
<dbReference type="GO" id="GO:0016810">
    <property type="term" value="F:hydrolase activity, acting on carbon-nitrogen (but not peptide) bonds"/>
    <property type="evidence" value="ECO:0007669"/>
    <property type="project" value="InterPro"/>
</dbReference>
<reference evidence="3 4" key="1">
    <citation type="journal article" date="2016" name="Sci. Rep.">
        <title>Metabolic traits of an uncultured archaeal lineage -MSBL1- from brine pools of the Red Sea.</title>
        <authorList>
            <person name="Mwirichia R."/>
            <person name="Alam I."/>
            <person name="Rashid M."/>
            <person name="Vinu M."/>
            <person name="Ba-Alawi W."/>
            <person name="Anthony Kamau A."/>
            <person name="Kamanda Ngugi D."/>
            <person name="Goker M."/>
            <person name="Klenk H.P."/>
            <person name="Bajic V."/>
            <person name="Stingl U."/>
        </authorList>
    </citation>
    <scope>NUCLEOTIDE SEQUENCE [LARGE SCALE GENOMIC DNA]</scope>
    <source>
        <strain evidence="3">SCGC-AAA259E19</strain>
    </source>
</reference>
<dbReference type="PANTHER" id="PTHR43794">
    <property type="entry name" value="AMINOHYDROLASE SSNA-RELATED"/>
    <property type="match status" value="1"/>
</dbReference>
<dbReference type="EMBL" id="LHXO01000055">
    <property type="protein sequence ID" value="KXA94482.1"/>
    <property type="molecule type" value="Genomic_DNA"/>
</dbReference>
<feature type="domain" description="Amidohydrolase-related" evidence="2">
    <location>
        <begin position="1"/>
        <end position="60"/>
    </location>
</feature>
<feature type="non-terminal residue" evidence="3">
    <location>
        <position position="1"/>
    </location>
</feature>
<accession>A0A133UJU1</accession>
<keyword evidence="4" id="KW-1185">Reference proteome</keyword>
<protein>
    <recommendedName>
        <fullName evidence="2">Amidohydrolase-related domain-containing protein</fullName>
    </recommendedName>
</protein>
<dbReference type="AlphaFoldDB" id="A0A133UJU1"/>
<keyword evidence="1" id="KW-0378">Hydrolase</keyword>
<organism evidence="3 4">
    <name type="scientific">candidate division MSBL1 archaeon SCGC-AAA259E19</name>
    <dbReference type="NCBI Taxonomy" id="1698264"/>
    <lineage>
        <taxon>Archaea</taxon>
        <taxon>Methanobacteriati</taxon>
        <taxon>Methanobacteriota</taxon>
        <taxon>candidate division MSBL1</taxon>
    </lineage>
</organism>